<dbReference type="PANTHER" id="PTHR22957:SF337">
    <property type="entry name" value="TBC1 DOMAIN FAMILY MEMBER 5"/>
    <property type="match status" value="1"/>
</dbReference>
<gene>
    <name evidence="4" type="ORF">niasHT_007763</name>
</gene>
<evidence type="ECO:0000256" key="2">
    <source>
        <dbReference type="SAM" id="Coils"/>
    </source>
</evidence>
<dbReference type="GO" id="GO:0005096">
    <property type="term" value="F:GTPase activator activity"/>
    <property type="evidence" value="ECO:0007669"/>
    <property type="project" value="UniProtKB-KW"/>
</dbReference>
<evidence type="ECO:0000313" key="5">
    <source>
        <dbReference type="Proteomes" id="UP001620626"/>
    </source>
</evidence>
<dbReference type="InterPro" id="IPR035969">
    <property type="entry name" value="Rab-GAP_TBC_sf"/>
</dbReference>
<evidence type="ECO:0000313" key="4">
    <source>
        <dbReference type="EMBL" id="KAL3115758.1"/>
    </source>
</evidence>
<reference evidence="4 5" key="1">
    <citation type="submission" date="2024-10" db="EMBL/GenBank/DDBJ databases">
        <authorList>
            <person name="Kim D."/>
        </authorList>
    </citation>
    <scope>NUCLEOTIDE SEQUENCE [LARGE SCALE GENOMIC DNA]</scope>
    <source>
        <strain evidence="4">BH-2024</strain>
    </source>
</reference>
<dbReference type="PROSITE" id="PS50086">
    <property type="entry name" value="TBC_RABGAP"/>
    <property type="match status" value="1"/>
</dbReference>
<dbReference type="PANTHER" id="PTHR22957">
    <property type="entry name" value="TBC1 DOMAIN FAMILY MEMBER GTPASE-ACTIVATING PROTEIN"/>
    <property type="match status" value="1"/>
</dbReference>
<dbReference type="Gene3D" id="1.10.8.270">
    <property type="entry name" value="putative rabgap domain of human tbc1 domain family member 14 like domains"/>
    <property type="match status" value="1"/>
</dbReference>
<proteinExistence type="predicted"/>
<dbReference type="Proteomes" id="UP001620626">
    <property type="component" value="Unassembled WGS sequence"/>
</dbReference>
<feature type="coiled-coil region" evidence="2">
    <location>
        <begin position="484"/>
        <end position="511"/>
    </location>
</feature>
<dbReference type="FunFam" id="1.10.472.80:FF:000038">
    <property type="entry name" value="TBC1 domain family member 5"/>
    <property type="match status" value="1"/>
</dbReference>
<protein>
    <recommendedName>
        <fullName evidence="3">Rab-GAP TBC domain-containing protein</fullName>
    </recommendedName>
</protein>
<dbReference type="GO" id="GO:0005737">
    <property type="term" value="C:cytoplasm"/>
    <property type="evidence" value="ECO:0007669"/>
    <property type="project" value="UniProtKB-ARBA"/>
</dbReference>
<feature type="domain" description="Rab-GAP TBC" evidence="3">
    <location>
        <begin position="31"/>
        <end position="326"/>
    </location>
</feature>
<dbReference type="EMBL" id="JBICBT010000363">
    <property type="protein sequence ID" value="KAL3115758.1"/>
    <property type="molecule type" value="Genomic_DNA"/>
</dbReference>
<dbReference type="Pfam" id="PF00566">
    <property type="entry name" value="RabGAP-TBC"/>
    <property type="match status" value="2"/>
</dbReference>
<name>A0ABD2LKJ2_9BILA</name>
<accession>A0ABD2LKJ2</accession>
<dbReference type="Gene3D" id="1.10.472.80">
    <property type="entry name" value="Ypt/Rab-GAP domain of gyp1p, domain 3"/>
    <property type="match status" value="1"/>
</dbReference>
<comment type="caution">
    <text evidence="4">The sequence shown here is derived from an EMBL/GenBank/DDBJ whole genome shotgun (WGS) entry which is preliminary data.</text>
</comment>
<dbReference type="SMART" id="SM00164">
    <property type="entry name" value="TBC"/>
    <property type="match status" value="1"/>
</dbReference>
<keyword evidence="5" id="KW-1185">Reference proteome</keyword>
<dbReference type="AlphaFoldDB" id="A0ABD2LKJ2"/>
<dbReference type="FunFam" id="1.10.8.270:FF:000011">
    <property type="entry name" value="TBC1 domain family member 5"/>
    <property type="match status" value="1"/>
</dbReference>
<organism evidence="4 5">
    <name type="scientific">Heterodera trifolii</name>
    <dbReference type="NCBI Taxonomy" id="157864"/>
    <lineage>
        <taxon>Eukaryota</taxon>
        <taxon>Metazoa</taxon>
        <taxon>Ecdysozoa</taxon>
        <taxon>Nematoda</taxon>
        <taxon>Chromadorea</taxon>
        <taxon>Rhabditida</taxon>
        <taxon>Tylenchina</taxon>
        <taxon>Tylenchomorpha</taxon>
        <taxon>Tylenchoidea</taxon>
        <taxon>Heteroderidae</taxon>
        <taxon>Heteroderinae</taxon>
        <taxon>Heterodera</taxon>
    </lineage>
</organism>
<sequence length="628" mass="72249">MEEQGPFLIDWRTLFGKAPFELRKQCIRGHLRNSHLRSIVWRLLLGILPMEDRTQWVEVIGQERRNYTELRHRIESNPRINNSPEGKNFDGNNPLSLNAESPWCRHFENQSTRKNIEKDVDRTCPDLKFFQIDDVKQTMVNVLFFYSKLNSQISYIQGMHELLGPILFVLDSDQKAFQDMKEQDILRPNGCDFSDVDLHCLAVLNDPFFLEHDAFALFTRLMSLIRCFYLSDNAPLVNANVSTFKSHLEREPFSESLSGKSSELLRRLDYICNGLLLEVDPPLHDHLSNLDILPQIYGVRWLRLLFGREFSLPDLLYLWDVIFAECHQQQSLEIVDCIFVALLVQIRNVLLNGDYSACIHCLMRYPSIADIQTFIHYVLHLVAPKKFCGSLENVHKAYQTHLTLAGKTHPNRNKSPPIHPTRSRQLENVFNKIGRQALTSAQQIHFSSLTRKEHKGQESHAKGGQFSTEFASTKNTEVKQQPNAAQYADEIELMKEQIAQLQSRLNDSDLLKQICTQNITSLVKELEKTGPFTEEQAKKINKIREIAEQLNRSSVPEQLIPRYLHALPSTSATNSTTGETEPIEVASELLGLRPSTPSETVARSRLSSKSLNNSNELIELRFDRKKNF</sequence>
<dbReference type="SUPFAM" id="SSF47923">
    <property type="entry name" value="Ypt/Rab-GAP domain of gyp1p"/>
    <property type="match status" value="2"/>
</dbReference>
<keyword evidence="2" id="KW-0175">Coiled coil</keyword>
<evidence type="ECO:0000256" key="1">
    <source>
        <dbReference type="ARBA" id="ARBA00022468"/>
    </source>
</evidence>
<keyword evidence="1" id="KW-0343">GTPase activation</keyword>
<dbReference type="InterPro" id="IPR000195">
    <property type="entry name" value="Rab-GAP-TBC_dom"/>
</dbReference>
<evidence type="ECO:0000259" key="3">
    <source>
        <dbReference type="PROSITE" id="PS50086"/>
    </source>
</evidence>